<sequence>MSTKVKGDVKPLPLANVLQDLAVLRVSGLDLAQVSKLAPATHLDHNGASPVHQSVSDSYEFVQAARAAIKLHDSGKVESQGNRIDQIRQKYEDVLDGLQG</sequence>
<evidence type="ECO:0000313" key="1">
    <source>
        <dbReference type="EMBL" id="PPQ65001.1"/>
    </source>
</evidence>
<name>A0A409VFH8_9AGAR</name>
<reference evidence="1 2" key="1">
    <citation type="journal article" date="2018" name="Evol. Lett.">
        <title>Horizontal gene cluster transfer increased hallucinogenic mushroom diversity.</title>
        <authorList>
            <person name="Reynolds H.T."/>
            <person name="Vijayakumar V."/>
            <person name="Gluck-Thaler E."/>
            <person name="Korotkin H.B."/>
            <person name="Matheny P.B."/>
            <person name="Slot J.C."/>
        </authorList>
    </citation>
    <scope>NUCLEOTIDE SEQUENCE [LARGE SCALE GENOMIC DNA]</scope>
    <source>
        <strain evidence="1 2">SRW20</strain>
    </source>
</reference>
<dbReference type="Proteomes" id="UP000284706">
    <property type="component" value="Unassembled WGS sequence"/>
</dbReference>
<organism evidence="1 2">
    <name type="scientific">Gymnopilus dilepis</name>
    <dbReference type="NCBI Taxonomy" id="231916"/>
    <lineage>
        <taxon>Eukaryota</taxon>
        <taxon>Fungi</taxon>
        <taxon>Dikarya</taxon>
        <taxon>Basidiomycota</taxon>
        <taxon>Agaricomycotina</taxon>
        <taxon>Agaricomycetes</taxon>
        <taxon>Agaricomycetidae</taxon>
        <taxon>Agaricales</taxon>
        <taxon>Agaricineae</taxon>
        <taxon>Hymenogastraceae</taxon>
        <taxon>Gymnopilus</taxon>
    </lineage>
</organism>
<accession>A0A409VFH8</accession>
<comment type="caution">
    <text evidence="1">The sequence shown here is derived from an EMBL/GenBank/DDBJ whole genome shotgun (WGS) entry which is preliminary data.</text>
</comment>
<evidence type="ECO:0000313" key="2">
    <source>
        <dbReference type="Proteomes" id="UP000284706"/>
    </source>
</evidence>
<gene>
    <name evidence="1" type="ORF">CVT26_015710</name>
</gene>
<dbReference type="AlphaFoldDB" id="A0A409VFH8"/>
<dbReference type="InParanoid" id="A0A409VFH8"/>
<keyword evidence="2" id="KW-1185">Reference proteome</keyword>
<dbReference type="OrthoDB" id="3227556at2759"/>
<proteinExistence type="predicted"/>
<dbReference type="EMBL" id="NHYE01005659">
    <property type="protein sequence ID" value="PPQ65001.1"/>
    <property type="molecule type" value="Genomic_DNA"/>
</dbReference>
<protein>
    <submittedName>
        <fullName evidence="1">Uncharacterized protein</fullName>
    </submittedName>
</protein>